<dbReference type="Proteomes" id="UP000198990">
    <property type="component" value="Unassembled WGS sequence"/>
</dbReference>
<dbReference type="InterPro" id="IPR014756">
    <property type="entry name" value="Ig_E-set"/>
</dbReference>
<dbReference type="Gene3D" id="1.10.150.20">
    <property type="entry name" value="5' to 3' exonuclease, C-terminal subdomain"/>
    <property type="match status" value="1"/>
</dbReference>
<reference evidence="2" key="1">
    <citation type="submission" date="2016-10" db="EMBL/GenBank/DDBJ databases">
        <authorList>
            <person name="Varghese N."/>
            <person name="Submissions S."/>
        </authorList>
    </citation>
    <scope>NUCLEOTIDE SEQUENCE [LARGE SCALE GENOMIC DNA]</scope>
    <source>
        <strain evidence="2">DSM 16471</strain>
    </source>
</reference>
<dbReference type="Gene3D" id="2.60.40.10">
    <property type="entry name" value="Immunoglobulins"/>
    <property type="match status" value="1"/>
</dbReference>
<dbReference type="InterPro" id="IPR013783">
    <property type="entry name" value="Ig-like_fold"/>
</dbReference>
<dbReference type="EMBL" id="FNZN01000001">
    <property type="protein sequence ID" value="SEK50659.1"/>
    <property type="molecule type" value="Genomic_DNA"/>
</dbReference>
<dbReference type="Pfam" id="PF14520">
    <property type="entry name" value="HHH_5"/>
    <property type="match status" value="1"/>
</dbReference>
<evidence type="ECO:0008006" key="3">
    <source>
        <dbReference type="Google" id="ProtNLM"/>
    </source>
</evidence>
<organism evidence="1 2">
    <name type="scientific">Maribacter orientalis</name>
    <dbReference type="NCBI Taxonomy" id="228957"/>
    <lineage>
        <taxon>Bacteria</taxon>
        <taxon>Pseudomonadati</taxon>
        <taxon>Bacteroidota</taxon>
        <taxon>Flavobacteriia</taxon>
        <taxon>Flavobacteriales</taxon>
        <taxon>Flavobacteriaceae</taxon>
        <taxon>Maribacter</taxon>
    </lineage>
</organism>
<dbReference type="RefSeq" id="WP_091619624.1">
    <property type="nucleotide sequence ID" value="NZ_FNZN01000001.1"/>
</dbReference>
<name>A0A1H7HK46_9FLAO</name>
<gene>
    <name evidence="1" type="ORF">SAMN04488008_101606</name>
</gene>
<dbReference type="STRING" id="228957.SAMN04488008_101606"/>
<evidence type="ECO:0000313" key="2">
    <source>
        <dbReference type="Proteomes" id="UP000198990"/>
    </source>
</evidence>
<dbReference type="AlphaFoldDB" id="A0A1H7HK46"/>
<protein>
    <recommendedName>
        <fullName evidence="3">Helix-hairpin-helix domain-containing protein</fullName>
    </recommendedName>
</protein>
<proteinExistence type="predicted"/>
<evidence type="ECO:0000313" key="1">
    <source>
        <dbReference type="EMBL" id="SEK50659.1"/>
    </source>
</evidence>
<dbReference type="SUPFAM" id="SSF81296">
    <property type="entry name" value="E set domains"/>
    <property type="match status" value="1"/>
</dbReference>
<dbReference type="OrthoDB" id="5451596at2"/>
<keyword evidence="2" id="KW-1185">Reference proteome</keyword>
<sequence length="215" mass="24100">MALKKQIKDKGANTLVTFTIRENEAPSSSNVLLLGDFNNWQSNDRTFQMEKKGSAYSKSIKLENGKRYEFRYLSDDKGWFNDHAADDYVPSPYSGIQNSVVDLRVIPQNEKPVKKTIKKTTAKAVTKTVKKAKKDDLKKIEGIGPKIASILTEKGIGDFEKLSKVSVKVLEGILKEAGPRYAMHKPGSWPKQAKLANADKWDELKKLQDKLDGGK</sequence>
<accession>A0A1H7HK46</accession>
<dbReference type="CDD" id="cd07184">
    <property type="entry name" value="E_set_Isoamylase_like_N"/>
    <property type="match status" value="1"/>
</dbReference>